<dbReference type="HOGENOM" id="CLU_2640599_0_0_1"/>
<dbReference type="KEGG" id="dpx:DAPPUDRAFT_330014"/>
<protein>
    <submittedName>
        <fullName evidence="1">Uncharacterized protein</fullName>
    </submittedName>
</protein>
<dbReference type="Proteomes" id="UP000000305">
    <property type="component" value="Unassembled WGS sequence"/>
</dbReference>
<name>E9HIA8_DAPPU</name>
<dbReference type="OrthoDB" id="19261at2759"/>
<keyword evidence="2" id="KW-1185">Reference proteome</keyword>
<dbReference type="InParanoid" id="E9HIA8"/>
<reference evidence="1 2" key="1">
    <citation type="journal article" date="2011" name="Science">
        <title>The ecoresponsive genome of Daphnia pulex.</title>
        <authorList>
            <person name="Colbourne J.K."/>
            <person name="Pfrender M.E."/>
            <person name="Gilbert D."/>
            <person name="Thomas W.K."/>
            <person name="Tucker A."/>
            <person name="Oakley T.H."/>
            <person name="Tokishita S."/>
            <person name="Aerts A."/>
            <person name="Arnold G.J."/>
            <person name="Basu M.K."/>
            <person name="Bauer D.J."/>
            <person name="Caceres C.E."/>
            <person name="Carmel L."/>
            <person name="Casola C."/>
            <person name="Choi J.H."/>
            <person name="Detter J.C."/>
            <person name="Dong Q."/>
            <person name="Dusheyko S."/>
            <person name="Eads B.D."/>
            <person name="Frohlich T."/>
            <person name="Geiler-Samerotte K.A."/>
            <person name="Gerlach D."/>
            <person name="Hatcher P."/>
            <person name="Jogdeo S."/>
            <person name="Krijgsveld J."/>
            <person name="Kriventseva E.V."/>
            <person name="Kultz D."/>
            <person name="Laforsch C."/>
            <person name="Lindquist E."/>
            <person name="Lopez J."/>
            <person name="Manak J.R."/>
            <person name="Muller J."/>
            <person name="Pangilinan J."/>
            <person name="Patwardhan R.P."/>
            <person name="Pitluck S."/>
            <person name="Pritham E.J."/>
            <person name="Rechtsteiner A."/>
            <person name="Rho M."/>
            <person name="Rogozin I.B."/>
            <person name="Sakarya O."/>
            <person name="Salamov A."/>
            <person name="Schaack S."/>
            <person name="Shapiro H."/>
            <person name="Shiga Y."/>
            <person name="Skalitzky C."/>
            <person name="Smith Z."/>
            <person name="Souvorov A."/>
            <person name="Sung W."/>
            <person name="Tang Z."/>
            <person name="Tsuchiya D."/>
            <person name="Tu H."/>
            <person name="Vos H."/>
            <person name="Wang M."/>
            <person name="Wolf Y.I."/>
            <person name="Yamagata H."/>
            <person name="Yamada T."/>
            <person name="Ye Y."/>
            <person name="Shaw J.R."/>
            <person name="Andrews J."/>
            <person name="Crease T.J."/>
            <person name="Tang H."/>
            <person name="Lucas S.M."/>
            <person name="Robertson H.M."/>
            <person name="Bork P."/>
            <person name="Koonin E.V."/>
            <person name="Zdobnov E.M."/>
            <person name="Grigoriev I.V."/>
            <person name="Lynch M."/>
            <person name="Boore J.L."/>
        </authorList>
    </citation>
    <scope>NUCLEOTIDE SEQUENCE [LARGE SCALE GENOMIC DNA]</scope>
</reference>
<dbReference type="EMBL" id="GL732654">
    <property type="protein sequence ID" value="EFX68466.1"/>
    <property type="molecule type" value="Genomic_DNA"/>
</dbReference>
<dbReference type="AlphaFoldDB" id="E9HIA8"/>
<organism evidence="1 2">
    <name type="scientific">Daphnia pulex</name>
    <name type="common">Water flea</name>
    <dbReference type="NCBI Taxonomy" id="6669"/>
    <lineage>
        <taxon>Eukaryota</taxon>
        <taxon>Metazoa</taxon>
        <taxon>Ecdysozoa</taxon>
        <taxon>Arthropoda</taxon>
        <taxon>Crustacea</taxon>
        <taxon>Branchiopoda</taxon>
        <taxon>Diplostraca</taxon>
        <taxon>Cladocera</taxon>
        <taxon>Anomopoda</taxon>
        <taxon>Daphniidae</taxon>
        <taxon>Daphnia</taxon>
    </lineage>
</organism>
<sequence>MYDYSHMVRLFASDATSTPEIRKCYHQPDNIMLSSDQGKIIPVTDVSRLDLDADSDNTSIPHDPDTPGASYVTFINE</sequence>
<accession>E9HIA8</accession>
<evidence type="ECO:0000313" key="2">
    <source>
        <dbReference type="Proteomes" id="UP000000305"/>
    </source>
</evidence>
<gene>
    <name evidence="1" type="ORF">DAPPUDRAFT_330014</name>
</gene>
<proteinExistence type="predicted"/>
<evidence type="ECO:0000313" key="1">
    <source>
        <dbReference type="EMBL" id="EFX68466.1"/>
    </source>
</evidence>